<dbReference type="RefSeq" id="WP_281894244.1">
    <property type="nucleotide sequence ID" value="NZ_BSDI01000007.1"/>
</dbReference>
<organism evidence="2 3">
    <name type="scientific">Phytohabitans aurantiacus</name>
    <dbReference type="NCBI Taxonomy" id="3016789"/>
    <lineage>
        <taxon>Bacteria</taxon>
        <taxon>Bacillati</taxon>
        <taxon>Actinomycetota</taxon>
        <taxon>Actinomycetes</taxon>
        <taxon>Micromonosporales</taxon>
        <taxon>Micromonosporaceae</taxon>
    </lineage>
</organism>
<sequence>MIAAEWTKIRSVRSSLWTLPLTVVLSGALGYLLALSVRSGGGQAFEKDPLMIAFLPLTLGQLPLVVFGVLAMTSEYSTGTIRASLAAIPDRARFFAAKVAATTLVAAAVAVVAVPVTFLTAQAGLGRSLTVDGWTQAVLGACLYLPLMTAFALGVATMLRSSPLAMGILLPVLFLGSQGLGNIPKVREVTQFLPDQTAWVMLHLAGPQDEDRWARDYGAWSGMGLLVLWVAAALLGGYAVLRQRDA</sequence>
<feature type="transmembrane region" description="Helical" evidence="1">
    <location>
        <begin position="164"/>
        <end position="183"/>
    </location>
</feature>
<feature type="transmembrane region" description="Helical" evidence="1">
    <location>
        <begin position="49"/>
        <end position="73"/>
    </location>
</feature>
<comment type="caution">
    <text evidence="2">The sequence shown here is derived from an EMBL/GenBank/DDBJ whole genome shotgun (WGS) entry which is preliminary data.</text>
</comment>
<feature type="transmembrane region" description="Helical" evidence="1">
    <location>
        <begin position="94"/>
        <end position="118"/>
    </location>
</feature>
<feature type="transmembrane region" description="Helical" evidence="1">
    <location>
        <begin position="16"/>
        <end position="37"/>
    </location>
</feature>
<feature type="transmembrane region" description="Helical" evidence="1">
    <location>
        <begin position="138"/>
        <end position="157"/>
    </location>
</feature>
<protein>
    <submittedName>
        <fullName evidence="2">ABC transporter</fullName>
    </submittedName>
</protein>
<dbReference type="Proteomes" id="UP001144280">
    <property type="component" value="Unassembled WGS sequence"/>
</dbReference>
<keyword evidence="1" id="KW-0472">Membrane</keyword>
<evidence type="ECO:0000313" key="2">
    <source>
        <dbReference type="EMBL" id="GLH96904.1"/>
    </source>
</evidence>
<gene>
    <name evidence="2" type="ORF">Pa4123_21780</name>
</gene>
<accession>A0ABQ5QRN2</accession>
<keyword evidence="1" id="KW-1133">Transmembrane helix</keyword>
<feature type="transmembrane region" description="Helical" evidence="1">
    <location>
        <begin position="217"/>
        <end position="241"/>
    </location>
</feature>
<evidence type="ECO:0000313" key="3">
    <source>
        <dbReference type="Proteomes" id="UP001144280"/>
    </source>
</evidence>
<dbReference type="EMBL" id="BSDI01000007">
    <property type="protein sequence ID" value="GLH96904.1"/>
    <property type="molecule type" value="Genomic_DNA"/>
</dbReference>
<proteinExistence type="predicted"/>
<reference evidence="2" key="1">
    <citation type="submission" date="2022-12" db="EMBL/GenBank/DDBJ databases">
        <title>New Phytohabitans aurantiacus sp. RD004123 nov., an actinomycete isolated from soil.</title>
        <authorList>
            <person name="Triningsih D.W."/>
            <person name="Harunari E."/>
            <person name="Igarashi Y."/>
        </authorList>
    </citation>
    <scope>NUCLEOTIDE SEQUENCE</scope>
    <source>
        <strain evidence="2">RD004123</strain>
    </source>
</reference>
<evidence type="ECO:0000256" key="1">
    <source>
        <dbReference type="SAM" id="Phobius"/>
    </source>
</evidence>
<dbReference type="Pfam" id="PF12679">
    <property type="entry name" value="ABC2_membrane_2"/>
    <property type="match status" value="1"/>
</dbReference>
<keyword evidence="1" id="KW-0812">Transmembrane</keyword>
<keyword evidence="3" id="KW-1185">Reference proteome</keyword>
<name>A0ABQ5QRN2_9ACTN</name>